<sequence>MEGMDLSNVLRPTIQTDHYISDLLCLRFDNSCQFEHVGSSNRAMEARSESESAIQSDFGDVSLDADFRDITEHFPSSACTNCDSSATRINCRGLFIEERHNSRVEVDDDVFESKSHLLESSPNAIFFFELPALPDPADCCNGHFFKDNQPDFDELN</sequence>
<evidence type="ECO:0000313" key="1">
    <source>
        <dbReference type="EMBL" id="CAD8623537.1"/>
    </source>
</evidence>
<gene>
    <name evidence="1" type="ORF">CCUR1050_LOCUS1212</name>
</gene>
<protein>
    <submittedName>
        <fullName evidence="1">Uncharacterized protein</fullName>
    </submittedName>
</protein>
<dbReference type="AlphaFoldDB" id="A0A7S0LV28"/>
<reference evidence="1" key="1">
    <citation type="submission" date="2021-01" db="EMBL/GenBank/DDBJ databases">
        <authorList>
            <person name="Corre E."/>
            <person name="Pelletier E."/>
            <person name="Niang G."/>
            <person name="Scheremetjew M."/>
            <person name="Finn R."/>
            <person name="Kale V."/>
            <person name="Holt S."/>
            <person name="Cochrane G."/>
            <person name="Meng A."/>
            <person name="Brown T."/>
            <person name="Cohen L."/>
        </authorList>
    </citation>
    <scope>NUCLEOTIDE SEQUENCE</scope>
    <source>
        <strain evidence="1">CCAP979/52</strain>
    </source>
</reference>
<dbReference type="EMBL" id="HBEZ01002072">
    <property type="protein sequence ID" value="CAD8623537.1"/>
    <property type="molecule type" value="Transcribed_RNA"/>
</dbReference>
<accession>A0A7S0LV28</accession>
<proteinExistence type="predicted"/>
<name>A0A7S0LV28_9CRYP</name>
<organism evidence="1">
    <name type="scientific">Cryptomonas curvata</name>
    <dbReference type="NCBI Taxonomy" id="233186"/>
    <lineage>
        <taxon>Eukaryota</taxon>
        <taxon>Cryptophyceae</taxon>
        <taxon>Cryptomonadales</taxon>
        <taxon>Cryptomonadaceae</taxon>
        <taxon>Cryptomonas</taxon>
    </lineage>
</organism>